<sequence>MEAIDQLQRHYMMLTLGVGEIQPCIDWAIERLELNQEGDDLDVILLAAATVLEEASPLAHTILERYKGPEALDKQLAAGKYVASLRPLYLSGAESIESLNGKFTKLFVSLGYPNWLVMLSRNCEYATDVDAFREPFEQEFEYIADLWGKARTLTEFEAAYSREVSNTHDAKYC</sequence>
<name>A0ABW3GHP9_9PROT</name>
<reference evidence="2" key="1">
    <citation type="journal article" date="2019" name="Int. J. Syst. Evol. Microbiol.">
        <title>The Global Catalogue of Microorganisms (GCM) 10K type strain sequencing project: providing services to taxonomists for standard genome sequencing and annotation.</title>
        <authorList>
            <consortium name="The Broad Institute Genomics Platform"/>
            <consortium name="The Broad Institute Genome Sequencing Center for Infectious Disease"/>
            <person name="Wu L."/>
            <person name="Ma J."/>
        </authorList>
    </citation>
    <scope>NUCLEOTIDE SEQUENCE [LARGE SCALE GENOMIC DNA]</scope>
    <source>
        <strain evidence="2">CCUG 59685</strain>
    </source>
</reference>
<evidence type="ECO:0000313" key="1">
    <source>
        <dbReference type="EMBL" id="MFD0930129.1"/>
    </source>
</evidence>
<evidence type="ECO:0000313" key="2">
    <source>
        <dbReference type="Proteomes" id="UP001597106"/>
    </source>
</evidence>
<comment type="caution">
    <text evidence="1">The sequence shown here is derived from an EMBL/GenBank/DDBJ whole genome shotgun (WGS) entry which is preliminary data.</text>
</comment>
<organism evidence="1 2">
    <name type="scientific">Methylophilus glucosoxydans</name>
    <dbReference type="NCBI Taxonomy" id="752553"/>
    <lineage>
        <taxon>Bacteria</taxon>
        <taxon>Pseudomonadati</taxon>
        <taxon>Pseudomonadota</taxon>
        <taxon>Betaproteobacteria</taxon>
        <taxon>Nitrosomonadales</taxon>
        <taxon>Methylophilaceae</taxon>
        <taxon>Methylophilus</taxon>
    </lineage>
</organism>
<dbReference type="RefSeq" id="WP_379076185.1">
    <property type="nucleotide sequence ID" value="NZ_JBHTJW010000002.1"/>
</dbReference>
<dbReference type="Proteomes" id="UP001597106">
    <property type="component" value="Unassembled WGS sequence"/>
</dbReference>
<proteinExistence type="predicted"/>
<accession>A0ABW3GHP9</accession>
<protein>
    <submittedName>
        <fullName evidence="1">Uncharacterized protein</fullName>
    </submittedName>
</protein>
<gene>
    <name evidence="1" type="ORF">ACFQ1T_10110</name>
</gene>
<keyword evidence="2" id="KW-1185">Reference proteome</keyword>
<dbReference type="EMBL" id="JBHTJW010000002">
    <property type="protein sequence ID" value="MFD0930129.1"/>
    <property type="molecule type" value="Genomic_DNA"/>
</dbReference>